<sequence length="215" mass="23205">RGAGPARQPQRGACAGLVSEPPGQVPPKREGHAGQPLRLPAQVLQPGGRHRAARGSPAHRPESRLSFLDSLVPLQHGATLQPWRPRPCDPRSQHGQQYRQPPSQGQRVQPAPQPSAHGELMTGPPGPRCLPGLTTAKRADMKVTFSCLLSPGQADWALLAPLSSPDCWAQEAAEMLGALCLQPWETLAHDLWRGWARDGEGAHQGLHLFCVLKPK</sequence>
<evidence type="ECO:0000313" key="2">
    <source>
        <dbReference type="EMBL" id="VCX05418.1"/>
    </source>
</evidence>
<proteinExistence type="predicted"/>
<dbReference type="Proteomes" id="UP000269945">
    <property type="component" value="Unassembled WGS sequence"/>
</dbReference>
<protein>
    <submittedName>
        <fullName evidence="2">Uncharacterized protein</fullName>
    </submittedName>
</protein>
<organism evidence="2 3">
    <name type="scientific">Gulo gulo</name>
    <name type="common">Wolverine</name>
    <name type="synonym">Gluton</name>
    <dbReference type="NCBI Taxonomy" id="48420"/>
    <lineage>
        <taxon>Eukaryota</taxon>
        <taxon>Metazoa</taxon>
        <taxon>Chordata</taxon>
        <taxon>Craniata</taxon>
        <taxon>Vertebrata</taxon>
        <taxon>Euteleostomi</taxon>
        <taxon>Mammalia</taxon>
        <taxon>Eutheria</taxon>
        <taxon>Laurasiatheria</taxon>
        <taxon>Carnivora</taxon>
        <taxon>Caniformia</taxon>
        <taxon>Musteloidea</taxon>
        <taxon>Mustelidae</taxon>
        <taxon>Guloninae</taxon>
        <taxon>Gulo</taxon>
    </lineage>
</organism>
<feature type="non-terminal residue" evidence="2">
    <location>
        <position position="1"/>
    </location>
</feature>
<keyword evidence="3" id="KW-1185">Reference proteome</keyword>
<evidence type="ECO:0000256" key="1">
    <source>
        <dbReference type="SAM" id="MobiDB-lite"/>
    </source>
</evidence>
<feature type="non-terminal residue" evidence="2">
    <location>
        <position position="215"/>
    </location>
</feature>
<reference evidence="2 3" key="1">
    <citation type="submission" date="2018-10" db="EMBL/GenBank/DDBJ databases">
        <authorList>
            <person name="Ekblom R."/>
            <person name="Jareborg N."/>
        </authorList>
    </citation>
    <scope>NUCLEOTIDE SEQUENCE [LARGE SCALE GENOMIC DNA]</scope>
    <source>
        <tissue evidence="2">Muscle</tissue>
    </source>
</reference>
<feature type="region of interest" description="Disordered" evidence="1">
    <location>
        <begin position="1"/>
        <end position="127"/>
    </location>
</feature>
<dbReference type="EMBL" id="CYRY02031261">
    <property type="protein sequence ID" value="VCX05418.1"/>
    <property type="molecule type" value="Genomic_DNA"/>
</dbReference>
<dbReference type="AlphaFoldDB" id="A0A9X9LZ48"/>
<accession>A0A9X9LZ48</accession>
<gene>
    <name evidence="2" type="ORF">BN2614_LOCUS1</name>
</gene>
<name>A0A9X9LZ48_GULGU</name>
<comment type="caution">
    <text evidence="2">The sequence shown here is derived from an EMBL/GenBank/DDBJ whole genome shotgun (WGS) entry which is preliminary data.</text>
</comment>
<evidence type="ECO:0000313" key="3">
    <source>
        <dbReference type="Proteomes" id="UP000269945"/>
    </source>
</evidence>
<feature type="compositionally biased region" description="Polar residues" evidence="1">
    <location>
        <begin position="93"/>
        <end position="107"/>
    </location>
</feature>